<feature type="compositionally biased region" description="Basic and acidic residues" evidence="1">
    <location>
        <begin position="461"/>
        <end position="473"/>
    </location>
</feature>
<dbReference type="Proteomes" id="UP000248961">
    <property type="component" value="Unassembled WGS sequence"/>
</dbReference>
<dbReference type="RefSeq" id="XP_025555667.1">
    <property type="nucleotide sequence ID" value="XM_025690076.1"/>
</dbReference>
<sequence>MDFQIDALATANNWVHGAPTRPFTGIVSLYMADQLSAETAAREIVSVINELYYGGDSELVEENLVDLWRTITHTSKTLARSICMREPVSTEQKPSLINNSSPHTAPTVTQCDLQPDRPYYPPTPAQRKLLTLLKIITTFPTTDPMPGTMAGISHHHHPSLSPYLGATAFSSSSSYYDSSSSSHSYWGGTHVDDAETRTKCKRGIRWAALPFFREVIAEVFQEDAPGDWFHRPSQSRHTAPAPAREESHCVAPHPSARPPGTSTPIEPSPSLNPSYKPISKHSKSLLPKVGFGVFESEAWLNLTSFLAIMSKESILDGLDDVALVMMGSVLGSEGKTLFAPTSGMASGMTSHPHGQNGNHYPNLHQTQPDRNASHTITKHCLDLYVSAASIWAVIIGDNIWKRRGEDAGNEFVVGLTLDVDDAEDGVSAMSRATASQALGAGPRDATSTESCLSNTTARTKAKAEEQTPREDGRTAISRRTWDAWTGRLRAVSCREDLAASTRFIAAEAADVMFRACSKSDV</sequence>
<dbReference type="InterPro" id="IPR053204">
    <property type="entry name" value="Oxopyrrolidines_Biosynth-assoc"/>
</dbReference>
<evidence type="ECO:0000313" key="2">
    <source>
        <dbReference type="EMBL" id="RAL16513.1"/>
    </source>
</evidence>
<dbReference type="EMBL" id="KZ824269">
    <property type="protein sequence ID" value="RAL16513.1"/>
    <property type="molecule type" value="Genomic_DNA"/>
</dbReference>
<dbReference type="AlphaFoldDB" id="A0A395IBK7"/>
<organism evidence="2 3">
    <name type="scientific">Aspergillus homomorphus (strain CBS 101889)</name>
    <dbReference type="NCBI Taxonomy" id="1450537"/>
    <lineage>
        <taxon>Eukaryota</taxon>
        <taxon>Fungi</taxon>
        <taxon>Dikarya</taxon>
        <taxon>Ascomycota</taxon>
        <taxon>Pezizomycotina</taxon>
        <taxon>Eurotiomycetes</taxon>
        <taxon>Eurotiomycetidae</taxon>
        <taxon>Eurotiales</taxon>
        <taxon>Aspergillaceae</taxon>
        <taxon>Aspergillus</taxon>
        <taxon>Aspergillus subgen. Circumdati</taxon>
    </lineage>
</organism>
<keyword evidence="3" id="KW-1185">Reference proteome</keyword>
<evidence type="ECO:0000256" key="1">
    <source>
        <dbReference type="SAM" id="MobiDB-lite"/>
    </source>
</evidence>
<dbReference type="PANTHER" id="PTHR38797:SF4">
    <property type="entry name" value="NUCLEAR PORE COMPLEX PROTEIN NUP85"/>
    <property type="match status" value="1"/>
</dbReference>
<dbReference type="OrthoDB" id="3350591at2759"/>
<name>A0A395IBK7_ASPHC</name>
<dbReference type="Pfam" id="PF12311">
    <property type="entry name" value="DUF3632"/>
    <property type="match status" value="1"/>
</dbReference>
<proteinExistence type="predicted"/>
<dbReference type="VEuPathDB" id="FungiDB:BO97DRAFT_136436"/>
<dbReference type="InterPro" id="IPR022085">
    <property type="entry name" value="OpdG"/>
</dbReference>
<evidence type="ECO:0000313" key="3">
    <source>
        <dbReference type="Proteomes" id="UP000248961"/>
    </source>
</evidence>
<gene>
    <name evidence="2" type="ORF">BO97DRAFT_136436</name>
</gene>
<dbReference type="GeneID" id="37194365"/>
<feature type="compositionally biased region" description="Polar residues" evidence="1">
    <location>
        <begin position="90"/>
        <end position="112"/>
    </location>
</feature>
<feature type="region of interest" description="Disordered" evidence="1">
    <location>
        <begin position="435"/>
        <end position="474"/>
    </location>
</feature>
<feature type="compositionally biased region" description="Polar residues" evidence="1">
    <location>
        <begin position="445"/>
        <end position="458"/>
    </location>
</feature>
<feature type="compositionally biased region" description="Polar residues" evidence="1">
    <location>
        <begin position="260"/>
        <end position="272"/>
    </location>
</feature>
<dbReference type="STRING" id="1450537.A0A395IBK7"/>
<dbReference type="PANTHER" id="PTHR38797">
    <property type="entry name" value="NUCLEAR PORE COMPLEX PROTEIN NUP85-RELATED"/>
    <property type="match status" value="1"/>
</dbReference>
<feature type="region of interest" description="Disordered" evidence="1">
    <location>
        <begin position="90"/>
        <end position="114"/>
    </location>
</feature>
<feature type="region of interest" description="Disordered" evidence="1">
    <location>
        <begin position="227"/>
        <end position="272"/>
    </location>
</feature>
<accession>A0A395IBK7</accession>
<reference evidence="2 3" key="1">
    <citation type="submission" date="2018-02" db="EMBL/GenBank/DDBJ databases">
        <title>The genomes of Aspergillus section Nigri reveals drivers in fungal speciation.</title>
        <authorList>
            <consortium name="DOE Joint Genome Institute"/>
            <person name="Vesth T.C."/>
            <person name="Nybo J."/>
            <person name="Theobald S."/>
            <person name="Brandl J."/>
            <person name="Frisvad J.C."/>
            <person name="Nielsen K.F."/>
            <person name="Lyhne E.K."/>
            <person name="Kogle M.E."/>
            <person name="Kuo A."/>
            <person name="Riley R."/>
            <person name="Clum A."/>
            <person name="Nolan M."/>
            <person name="Lipzen A."/>
            <person name="Salamov A."/>
            <person name="Henrissat B."/>
            <person name="Wiebenga A."/>
            <person name="De vries R.P."/>
            <person name="Grigoriev I.V."/>
            <person name="Mortensen U.H."/>
            <person name="Andersen M.R."/>
            <person name="Baker S.E."/>
        </authorList>
    </citation>
    <scope>NUCLEOTIDE SEQUENCE [LARGE SCALE GENOMIC DNA]</scope>
    <source>
        <strain evidence="2 3">CBS 101889</strain>
    </source>
</reference>
<protein>
    <submittedName>
        <fullName evidence="2">Uncharacterized protein</fullName>
    </submittedName>
</protein>